<dbReference type="AlphaFoldDB" id="A0A9P1DBA7"/>
<comment type="caution">
    <text evidence="2">The sequence shown here is derived from an EMBL/GenBank/DDBJ whole genome shotgun (WGS) entry which is preliminary data.</text>
</comment>
<feature type="region of interest" description="Disordered" evidence="1">
    <location>
        <begin position="1"/>
        <end position="21"/>
    </location>
</feature>
<dbReference type="EMBL" id="CAMXCT010003802">
    <property type="protein sequence ID" value="CAI4006347.1"/>
    <property type="molecule type" value="Genomic_DNA"/>
</dbReference>
<dbReference type="OrthoDB" id="421665at2759"/>
<dbReference type="EMBL" id="CAMXCT020003802">
    <property type="protein sequence ID" value="CAL1159722.1"/>
    <property type="molecule type" value="Genomic_DNA"/>
</dbReference>
<evidence type="ECO:0000256" key="1">
    <source>
        <dbReference type="SAM" id="MobiDB-lite"/>
    </source>
</evidence>
<evidence type="ECO:0000313" key="4">
    <source>
        <dbReference type="Proteomes" id="UP001152797"/>
    </source>
</evidence>
<name>A0A9P1DBA7_9DINO</name>
<accession>A0A9P1DBA7</accession>
<protein>
    <submittedName>
        <fullName evidence="3">PDZ domain-containing protein</fullName>
    </submittedName>
</protein>
<reference evidence="3 4" key="2">
    <citation type="submission" date="2024-05" db="EMBL/GenBank/DDBJ databases">
        <authorList>
            <person name="Chen Y."/>
            <person name="Shah S."/>
            <person name="Dougan E. K."/>
            <person name="Thang M."/>
            <person name="Chan C."/>
        </authorList>
    </citation>
    <scope>NUCLEOTIDE SEQUENCE [LARGE SCALE GENOMIC DNA]</scope>
</reference>
<proteinExistence type="predicted"/>
<sequence>MAEEEEGPKPNKANADDEFLRHPGTGAFFRNPLREKADKPILMSLGEYDFNCLDDALQTWHCVSMPESVFRKTVMGKAAIEPTPLDTKQKAALRRLERVTGTYEFVVTVRKAQFVAPRGHRRHAGTVNPQAVHLEKLYLDVVPELDGSRLRVEYIGDGLVAAWNRANPYFAVRLGDCIVKVDGKTNNLFDAISSAEDMLKLTLQRVTNRTASKASVYSEEVMPGEVPGA</sequence>
<reference evidence="2" key="1">
    <citation type="submission" date="2022-10" db="EMBL/GenBank/DDBJ databases">
        <authorList>
            <person name="Chen Y."/>
            <person name="Dougan E. K."/>
            <person name="Chan C."/>
            <person name="Rhodes N."/>
            <person name="Thang M."/>
        </authorList>
    </citation>
    <scope>NUCLEOTIDE SEQUENCE</scope>
</reference>
<organism evidence="2">
    <name type="scientific">Cladocopium goreaui</name>
    <dbReference type="NCBI Taxonomy" id="2562237"/>
    <lineage>
        <taxon>Eukaryota</taxon>
        <taxon>Sar</taxon>
        <taxon>Alveolata</taxon>
        <taxon>Dinophyceae</taxon>
        <taxon>Suessiales</taxon>
        <taxon>Symbiodiniaceae</taxon>
        <taxon>Cladocopium</taxon>
    </lineage>
</organism>
<evidence type="ECO:0000313" key="3">
    <source>
        <dbReference type="EMBL" id="CAL4793659.1"/>
    </source>
</evidence>
<dbReference type="Proteomes" id="UP001152797">
    <property type="component" value="Unassembled WGS sequence"/>
</dbReference>
<gene>
    <name evidence="2" type="ORF">C1SCF055_LOCUS31992</name>
</gene>
<keyword evidence="4" id="KW-1185">Reference proteome</keyword>
<evidence type="ECO:0000313" key="2">
    <source>
        <dbReference type="EMBL" id="CAI4006347.1"/>
    </source>
</evidence>
<dbReference type="EMBL" id="CAMXCT030003802">
    <property type="protein sequence ID" value="CAL4793659.1"/>
    <property type="molecule type" value="Genomic_DNA"/>
</dbReference>